<keyword evidence="3" id="KW-1185">Reference proteome</keyword>
<feature type="transmembrane region" description="Helical" evidence="1">
    <location>
        <begin position="102"/>
        <end position="121"/>
    </location>
</feature>
<accession>A0A1X0IT05</accession>
<sequence length="271" mass="29259">MAAVFALVICFTFSDDIVEFGLDVTGHRFSGAGPWLVLATDCLLVAATAALKWRIEQAPRQVFVRQLIGSRWALGAAIVVVTHLLSISTATHRANLGVVQSIWLSMLFSLLFVAAMALLLTSALGEKSIWRSWVLPMIVGTVVVQVASALWYPVIDVEKGCANDISSTYFSDMTNIIAIVLLTVGVELAYVRRTAGTTDPGRRVAPVFTVLWLCVGLALAFTMLVKADLGPHCGLAAVWHEYIAFVVTAQALSIGLTTVLWLLVTDQPTVE</sequence>
<comment type="caution">
    <text evidence="2">The sequence shown here is derived from an EMBL/GenBank/DDBJ whole genome shotgun (WGS) entry which is preliminary data.</text>
</comment>
<feature type="transmembrane region" description="Helical" evidence="1">
    <location>
        <begin position="173"/>
        <end position="191"/>
    </location>
</feature>
<feature type="transmembrane region" description="Helical" evidence="1">
    <location>
        <begin position="203"/>
        <end position="222"/>
    </location>
</feature>
<keyword evidence="1" id="KW-0812">Transmembrane</keyword>
<evidence type="ECO:0000256" key="1">
    <source>
        <dbReference type="SAM" id="Phobius"/>
    </source>
</evidence>
<proteinExistence type="predicted"/>
<reference evidence="2 3" key="1">
    <citation type="submission" date="2016-12" db="EMBL/GenBank/DDBJ databases">
        <title>The new phylogeny of genus Mycobacterium.</title>
        <authorList>
            <person name="Tortoli E."/>
            <person name="Trovato A."/>
            <person name="Cirillo D.M."/>
        </authorList>
    </citation>
    <scope>NUCLEOTIDE SEQUENCE [LARGE SCALE GENOMIC DNA]</scope>
    <source>
        <strain evidence="2 3">DSM 44223</strain>
    </source>
</reference>
<protein>
    <submittedName>
        <fullName evidence="2">Uncharacterized protein</fullName>
    </submittedName>
</protein>
<evidence type="ECO:0000313" key="2">
    <source>
        <dbReference type="EMBL" id="ORB51815.1"/>
    </source>
</evidence>
<dbReference type="Proteomes" id="UP000192534">
    <property type="component" value="Unassembled WGS sequence"/>
</dbReference>
<feature type="transmembrane region" description="Helical" evidence="1">
    <location>
        <begin position="33"/>
        <end position="51"/>
    </location>
</feature>
<organism evidence="2 3">
    <name type="scientific">Mycolicibacterium rhodesiae</name>
    <name type="common">Mycobacterium rhodesiae</name>
    <dbReference type="NCBI Taxonomy" id="36814"/>
    <lineage>
        <taxon>Bacteria</taxon>
        <taxon>Bacillati</taxon>
        <taxon>Actinomycetota</taxon>
        <taxon>Actinomycetes</taxon>
        <taxon>Mycobacteriales</taxon>
        <taxon>Mycobacteriaceae</taxon>
        <taxon>Mycolicibacterium</taxon>
    </lineage>
</organism>
<dbReference type="EMBL" id="MVIH01000007">
    <property type="protein sequence ID" value="ORB51815.1"/>
    <property type="molecule type" value="Genomic_DNA"/>
</dbReference>
<dbReference type="AlphaFoldDB" id="A0A1X0IT05"/>
<name>A0A1X0IT05_MYCRH</name>
<evidence type="ECO:0000313" key="3">
    <source>
        <dbReference type="Proteomes" id="UP000192534"/>
    </source>
</evidence>
<gene>
    <name evidence="2" type="ORF">BST42_16795</name>
</gene>
<keyword evidence="1" id="KW-0472">Membrane</keyword>
<keyword evidence="1" id="KW-1133">Transmembrane helix</keyword>
<feature type="transmembrane region" description="Helical" evidence="1">
    <location>
        <begin position="72"/>
        <end position="90"/>
    </location>
</feature>
<feature type="transmembrane region" description="Helical" evidence="1">
    <location>
        <begin position="133"/>
        <end position="153"/>
    </location>
</feature>
<feature type="transmembrane region" description="Helical" evidence="1">
    <location>
        <begin position="242"/>
        <end position="264"/>
    </location>
</feature>